<dbReference type="InterPro" id="IPR009071">
    <property type="entry name" value="HMG_box_dom"/>
</dbReference>
<evidence type="ECO:0000313" key="6">
    <source>
        <dbReference type="Proteomes" id="UP000266861"/>
    </source>
</evidence>
<dbReference type="InterPro" id="IPR051356">
    <property type="entry name" value="SOX/SOX-like_TF"/>
</dbReference>
<evidence type="ECO:0000313" key="5">
    <source>
        <dbReference type="EMBL" id="RHZ52589.1"/>
    </source>
</evidence>
<proteinExistence type="predicted"/>
<dbReference type="GO" id="GO:0005634">
    <property type="term" value="C:nucleus"/>
    <property type="evidence" value="ECO:0007669"/>
    <property type="project" value="UniProtKB-UniRule"/>
</dbReference>
<sequence>MNSLILPIEIDRIISGTEETRRSKKQYVSLHIGNLSELPDQIQFTVKCITSTYSDIMTTLKISDIFALSPNTRTKRDIPRPQNAFILFRKDLNKEFQEYLLFKEISKVASVKWRSISNKEKDFWKELSLIAKKIHSIKFPGYVYNPRNTPITNPFFSSHNTPITNPFFMPKDGVEYNVPNKAVLSVIKSNPHNTPITNPFFSPHNTPITNPFFSSHNTPITNPFFSPHNTPITNPFFSPHNTPITNPFFSPHNTPITNPFFSPHNIPNPSPFYDENYDWTNI</sequence>
<dbReference type="SMART" id="SM00398">
    <property type="entry name" value="HMG"/>
    <property type="match status" value="1"/>
</dbReference>
<comment type="caution">
    <text evidence="5">The sequence shown here is derived from an EMBL/GenBank/DDBJ whole genome shotgun (WGS) entry which is preliminary data.</text>
</comment>
<dbReference type="PROSITE" id="PS50118">
    <property type="entry name" value="HMG_BOX_2"/>
    <property type="match status" value="1"/>
</dbReference>
<dbReference type="CDD" id="cd01389">
    <property type="entry name" value="HMG-box_ROX1-like"/>
    <property type="match status" value="1"/>
</dbReference>
<dbReference type="PANTHER" id="PTHR45789">
    <property type="entry name" value="FI18025P1"/>
    <property type="match status" value="1"/>
</dbReference>
<evidence type="ECO:0000256" key="2">
    <source>
        <dbReference type="ARBA" id="ARBA00023242"/>
    </source>
</evidence>
<evidence type="ECO:0000259" key="4">
    <source>
        <dbReference type="PROSITE" id="PS50118"/>
    </source>
</evidence>
<dbReference type="Gene3D" id="1.10.30.10">
    <property type="entry name" value="High mobility group box domain"/>
    <property type="match status" value="1"/>
</dbReference>
<accession>A0A397GQI5</accession>
<keyword evidence="1 3" id="KW-0238">DNA-binding</keyword>
<evidence type="ECO:0000256" key="1">
    <source>
        <dbReference type="ARBA" id="ARBA00023125"/>
    </source>
</evidence>
<evidence type="ECO:0000256" key="3">
    <source>
        <dbReference type="PROSITE-ProRule" id="PRU00267"/>
    </source>
</evidence>
<dbReference type="OrthoDB" id="6247875at2759"/>
<dbReference type="EMBL" id="PQFF01000402">
    <property type="protein sequence ID" value="RHZ52589.1"/>
    <property type="molecule type" value="Genomic_DNA"/>
</dbReference>
<organism evidence="5 6">
    <name type="scientific">Diversispora epigaea</name>
    <dbReference type="NCBI Taxonomy" id="1348612"/>
    <lineage>
        <taxon>Eukaryota</taxon>
        <taxon>Fungi</taxon>
        <taxon>Fungi incertae sedis</taxon>
        <taxon>Mucoromycota</taxon>
        <taxon>Glomeromycotina</taxon>
        <taxon>Glomeromycetes</taxon>
        <taxon>Diversisporales</taxon>
        <taxon>Diversisporaceae</taxon>
        <taxon>Diversispora</taxon>
    </lineage>
</organism>
<reference evidence="5 6" key="1">
    <citation type="submission" date="2018-08" db="EMBL/GenBank/DDBJ databases">
        <title>Genome and evolution of the arbuscular mycorrhizal fungus Diversispora epigaea (formerly Glomus versiforme) and its bacterial endosymbionts.</title>
        <authorList>
            <person name="Sun X."/>
            <person name="Fei Z."/>
            <person name="Harrison M."/>
        </authorList>
    </citation>
    <scope>NUCLEOTIDE SEQUENCE [LARGE SCALE GENOMIC DNA]</scope>
    <source>
        <strain evidence="5 6">IT104</strain>
    </source>
</reference>
<keyword evidence="6" id="KW-1185">Reference proteome</keyword>
<dbReference type="AlphaFoldDB" id="A0A397GQI5"/>
<dbReference type="GO" id="GO:0000978">
    <property type="term" value="F:RNA polymerase II cis-regulatory region sequence-specific DNA binding"/>
    <property type="evidence" value="ECO:0007669"/>
    <property type="project" value="TreeGrafter"/>
</dbReference>
<feature type="DNA-binding region" description="HMG box" evidence="3">
    <location>
        <begin position="78"/>
        <end position="143"/>
    </location>
</feature>
<dbReference type="InterPro" id="IPR036910">
    <property type="entry name" value="HMG_box_dom_sf"/>
</dbReference>
<feature type="domain" description="HMG box" evidence="4">
    <location>
        <begin position="78"/>
        <end position="143"/>
    </location>
</feature>
<dbReference type="GO" id="GO:0000981">
    <property type="term" value="F:DNA-binding transcription factor activity, RNA polymerase II-specific"/>
    <property type="evidence" value="ECO:0007669"/>
    <property type="project" value="TreeGrafter"/>
</dbReference>
<dbReference type="SUPFAM" id="SSF47095">
    <property type="entry name" value="HMG-box"/>
    <property type="match status" value="1"/>
</dbReference>
<dbReference type="Proteomes" id="UP000266861">
    <property type="component" value="Unassembled WGS sequence"/>
</dbReference>
<name>A0A397GQI5_9GLOM</name>
<keyword evidence="2 3" id="KW-0539">Nucleus</keyword>
<dbReference type="PANTHER" id="PTHR45789:SF2">
    <property type="entry name" value="FI18025P1"/>
    <property type="match status" value="1"/>
</dbReference>
<protein>
    <recommendedName>
        <fullName evidence="4">HMG box domain-containing protein</fullName>
    </recommendedName>
</protein>
<dbReference type="STRING" id="1348612.A0A397GQI5"/>
<dbReference type="Pfam" id="PF00505">
    <property type="entry name" value="HMG_box"/>
    <property type="match status" value="1"/>
</dbReference>
<gene>
    <name evidence="5" type="ORF">Glove_460g35</name>
</gene>